<dbReference type="InterPro" id="IPR005656">
    <property type="entry name" value="MmgE_PrpD"/>
</dbReference>
<evidence type="ECO:0000256" key="1">
    <source>
        <dbReference type="ARBA" id="ARBA00006174"/>
    </source>
</evidence>
<comment type="similarity">
    <text evidence="1">Belongs to the PrpD family.</text>
</comment>
<feature type="domain" description="MmgE/PrpD N-terminal" evidence="2">
    <location>
        <begin position="40"/>
        <end position="252"/>
    </location>
</feature>
<accession>A0A6N6VFU5</accession>
<dbReference type="Gene3D" id="3.30.1330.120">
    <property type="entry name" value="2-methylcitrate dehydratase PrpD"/>
    <property type="match status" value="1"/>
</dbReference>
<dbReference type="AlphaFoldDB" id="A0A6N6VFU5"/>
<dbReference type="PANTHER" id="PTHR16943">
    <property type="entry name" value="2-METHYLCITRATE DEHYDRATASE-RELATED"/>
    <property type="match status" value="1"/>
</dbReference>
<dbReference type="InterPro" id="IPR045337">
    <property type="entry name" value="MmgE_PrpD_C"/>
</dbReference>
<comment type="caution">
    <text evidence="4">The sequence shown here is derived from an EMBL/GenBank/DDBJ whole genome shotgun (WGS) entry which is preliminary data.</text>
</comment>
<dbReference type="Pfam" id="PF03972">
    <property type="entry name" value="MmgE_PrpD_N"/>
    <property type="match status" value="1"/>
</dbReference>
<evidence type="ECO:0000313" key="4">
    <source>
        <dbReference type="EMBL" id="KAB7739705.1"/>
    </source>
</evidence>
<dbReference type="Gene3D" id="1.10.4100.10">
    <property type="entry name" value="2-methylcitrate dehydratase PrpD"/>
    <property type="match status" value="1"/>
</dbReference>
<dbReference type="EMBL" id="WESC01000009">
    <property type="protein sequence ID" value="KAB7739705.1"/>
    <property type="molecule type" value="Genomic_DNA"/>
</dbReference>
<dbReference type="PANTHER" id="PTHR16943:SF8">
    <property type="entry name" value="2-METHYLCITRATE DEHYDRATASE"/>
    <property type="match status" value="1"/>
</dbReference>
<dbReference type="GO" id="GO:0016829">
    <property type="term" value="F:lyase activity"/>
    <property type="evidence" value="ECO:0007669"/>
    <property type="project" value="InterPro"/>
</dbReference>
<dbReference type="InterPro" id="IPR042183">
    <property type="entry name" value="MmgE/PrpD_sf_1"/>
</dbReference>
<dbReference type="Pfam" id="PF19305">
    <property type="entry name" value="MmgE_PrpD_C"/>
    <property type="match status" value="1"/>
</dbReference>
<keyword evidence="5" id="KW-1185">Reference proteome</keyword>
<feature type="domain" description="MmgE/PrpD C-terminal" evidence="3">
    <location>
        <begin position="273"/>
        <end position="431"/>
    </location>
</feature>
<reference evidence="4 5" key="1">
    <citation type="submission" date="2019-09" db="EMBL/GenBank/DDBJ databases">
        <title>Parvibaculum sedimenti sp. nov., isolated from sediment.</title>
        <authorList>
            <person name="Wang Y."/>
        </authorList>
    </citation>
    <scope>NUCLEOTIDE SEQUENCE [LARGE SCALE GENOMIC DNA]</scope>
    <source>
        <strain evidence="4 5">HXT-9</strain>
    </source>
</reference>
<dbReference type="SUPFAM" id="SSF103378">
    <property type="entry name" value="2-methylcitrate dehydratase PrpD"/>
    <property type="match status" value="1"/>
</dbReference>
<dbReference type="Proteomes" id="UP000468901">
    <property type="component" value="Unassembled WGS sequence"/>
</dbReference>
<protein>
    <submittedName>
        <fullName evidence="4">MmgE/PrpD family protein</fullName>
    </submittedName>
</protein>
<dbReference type="InterPro" id="IPR042188">
    <property type="entry name" value="MmgE/PrpD_sf_2"/>
</dbReference>
<evidence type="ECO:0000259" key="3">
    <source>
        <dbReference type="Pfam" id="PF19305"/>
    </source>
</evidence>
<dbReference type="RefSeq" id="WP_152216514.1">
    <property type="nucleotide sequence ID" value="NZ_JBAQYD010000347.1"/>
</dbReference>
<evidence type="ECO:0000259" key="2">
    <source>
        <dbReference type="Pfam" id="PF03972"/>
    </source>
</evidence>
<proteinExistence type="inferred from homology"/>
<dbReference type="InterPro" id="IPR036148">
    <property type="entry name" value="MmgE/PrpD_sf"/>
</dbReference>
<sequence length="449" mass="47092">MTTNTAERPAEVLENSANQSLTQGLVRLIRSKAVGPGDLDAAALFTLDAVANILAGRNSVPGRALLAWSAEKMRSNAEPDPEHLAFLMGGLCHILETDDLHRGSVVHPGCVVVPAAWALAQHRRASGRVLLESILHGFEATTRVGMAVGPAHYRIWHNTATCGPYGSAMAAAALLGLSDAQAVDALGNAGSQSAGLWQFLETGAMTKHLHAGHAAEAGLKAAELAVFGFTGPPHILEGEKGFFRAACPDADPSAVLRAPDAPWQLRLTSIKPWPSCRHTHPAIDAAEELRVKIAGRKIEAVEVDAYQAALDVCNRPVVNSDYEAKFSLQHAVAAALTRHPVDFEAFGPAARSECAALALKVSVAAREPYLSAYPTSWGSAVRVRLADGTKLEIARTNAKGDPEAPLSHADMVAKARMLLAHGGVADADRIIDGVLGLASGGSLPDLGVI</sequence>
<organism evidence="4 5">
    <name type="scientific">Parvibaculum sedimenti</name>
    <dbReference type="NCBI Taxonomy" id="2608632"/>
    <lineage>
        <taxon>Bacteria</taxon>
        <taxon>Pseudomonadati</taxon>
        <taxon>Pseudomonadota</taxon>
        <taxon>Alphaproteobacteria</taxon>
        <taxon>Hyphomicrobiales</taxon>
        <taxon>Parvibaculaceae</taxon>
        <taxon>Parvibaculum</taxon>
    </lineage>
</organism>
<dbReference type="InterPro" id="IPR045336">
    <property type="entry name" value="MmgE_PrpD_N"/>
</dbReference>
<name>A0A6N6VFU5_9HYPH</name>
<gene>
    <name evidence="4" type="ORF">F2P47_11565</name>
</gene>
<evidence type="ECO:0000313" key="5">
    <source>
        <dbReference type="Proteomes" id="UP000468901"/>
    </source>
</evidence>